<dbReference type="RefSeq" id="WP_113673836.1">
    <property type="nucleotide sequence ID" value="NZ_CP058561.1"/>
</dbReference>
<dbReference type="Pfam" id="PF01992">
    <property type="entry name" value="vATP-synt_AC39"/>
    <property type="match status" value="1"/>
</dbReference>
<evidence type="ECO:0000313" key="3">
    <source>
        <dbReference type="EMBL" id="QUH30251.1"/>
    </source>
</evidence>
<gene>
    <name evidence="3" type="ORF">HYG85_15590</name>
</gene>
<dbReference type="Proteomes" id="UP000677305">
    <property type="component" value="Chromosome"/>
</dbReference>
<dbReference type="InterPro" id="IPR044911">
    <property type="entry name" value="V-type_ATPase_csu/dsu_dom_3"/>
</dbReference>
<evidence type="ECO:0000256" key="1">
    <source>
        <dbReference type="ARBA" id="ARBA00022448"/>
    </source>
</evidence>
<keyword evidence="4" id="KW-1185">Reference proteome</keyword>
<dbReference type="InterPro" id="IPR002843">
    <property type="entry name" value="ATPase_V0-cplx_csu/dsu"/>
</dbReference>
<dbReference type="OrthoDB" id="9816136at2"/>
<dbReference type="InterPro" id="IPR050873">
    <property type="entry name" value="V-ATPase_V0D/AC39_subunit"/>
</dbReference>
<dbReference type="KEGG" id="vgu:HYG85_15590"/>
<sequence>MLATFKYSHLSTKIRAMKGKMLTKDDYEQLLLRNSVLEVAIYLKNNTYYNDFLQELNESNVHRGQVEMLLYKSIIREALKIGRYLKGNEKSVFRYIYRRQEIEDLKKMLRTLQMGGDIHQIDRRLFFINKYSVIDFNKLFAAKDIRTFVNGLKETNFYEILNPLIKDDNHIDLFSAEMALDMYYYKKLIAQPELVSGTDKKIANHIIGLEADLRNIMWVYRGKHYYNISKEILYRYHIPYRYKLSQKDLRLLINSTSVEEIMEILKKTPYNDILSSDEHYWEKEFYEYILNIHDKNISMYPFSIAPILGYMFAKEVEIMNITTIIEGIRYDVDPNKIKKFLIGFGK</sequence>
<keyword evidence="2" id="KW-0406">Ion transport</keyword>
<dbReference type="InterPro" id="IPR036079">
    <property type="entry name" value="ATPase_csu/dsu_sf"/>
</dbReference>
<dbReference type="Gene3D" id="1.10.132.50">
    <property type="entry name" value="ATP synthase (C/AC39) subunit, domain 3"/>
    <property type="match status" value="3"/>
</dbReference>
<dbReference type="SUPFAM" id="SSF103486">
    <property type="entry name" value="V-type ATP synthase subunit C"/>
    <property type="match status" value="1"/>
</dbReference>
<name>A0A8J8SD98_9FIRM</name>
<proteinExistence type="predicted"/>
<evidence type="ECO:0000313" key="4">
    <source>
        <dbReference type="Proteomes" id="UP000677305"/>
    </source>
</evidence>
<keyword evidence="1" id="KW-0813">Transport</keyword>
<accession>A0A8J8SD98</accession>
<dbReference type="EMBL" id="CP058561">
    <property type="protein sequence ID" value="QUH30251.1"/>
    <property type="molecule type" value="Genomic_DNA"/>
</dbReference>
<evidence type="ECO:0000256" key="2">
    <source>
        <dbReference type="ARBA" id="ARBA00023065"/>
    </source>
</evidence>
<dbReference type="PANTHER" id="PTHR38682:SF1">
    <property type="entry name" value="V-TYPE ATP SYNTHASE SUBUNIT C"/>
    <property type="match status" value="1"/>
</dbReference>
<reference evidence="3 4" key="1">
    <citation type="submission" date="2020-07" db="EMBL/GenBank/DDBJ databases">
        <title>Vallitalea guaymasensis genome.</title>
        <authorList>
            <person name="Postec A."/>
        </authorList>
    </citation>
    <scope>NUCLEOTIDE SEQUENCE [LARGE SCALE GENOMIC DNA]</scope>
    <source>
        <strain evidence="3 4">Ra1766G1</strain>
    </source>
</reference>
<organism evidence="3 4">
    <name type="scientific">Vallitalea guaymasensis</name>
    <dbReference type="NCBI Taxonomy" id="1185412"/>
    <lineage>
        <taxon>Bacteria</taxon>
        <taxon>Bacillati</taxon>
        <taxon>Bacillota</taxon>
        <taxon>Clostridia</taxon>
        <taxon>Lachnospirales</taxon>
        <taxon>Vallitaleaceae</taxon>
        <taxon>Vallitalea</taxon>
    </lineage>
</organism>
<dbReference type="GO" id="GO:0046961">
    <property type="term" value="F:proton-transporting ATPase activity, rotational mechanism"/>
    <property type="evidence" value="ECO:0007669"/>
    <property type="project" value="InterPro"/>
</dbReference>
<protein>
    <submittedName>
        <fullName evidence="3">V-type ATPase subunit</fullName>
    </submittedName>
</protein>
<dbReference type="PANTHER" id="PTHR38682">
    <property type="entry name" value="V-TYPE ATP SYNTHASE SUBUNIT C"/>
    <property type="match status" value="1"/>
</dbReference>
<dbReference type="AlphaFoldDB" id="A0A8J8SD98"/>